<sequence length="26" mass="2797">MAVKVTLPNDTHPPTKLTELGFSTKA</sequence>
<evidence type="ECO:0000256" key="1">
    <source>
        <dbReference type="SAM" id="MobiDB-lite"/>
    </source>
</evidence>
<evidence type="ECO:0000313" key="3">
    <source>
        <dbReference type="Proteomes" id="UP000256297"/>
    </source>
</evidence>
<feature type="region of interest" description="Disordered" evidence="1">
    <location>
        <begin position="1"/>
        <end position="26"/>
    </location>
</feature>
<dbReference type="Proteomes" id="UP000256297">
    <property type="component" value="Chromosome CBM2589_b"/>
</dbReference>
<reference evidence="2 3" key="1">
    <citation type="submission" date="2018-01" db="EMBL/GenBank/DDBJ databases">
        <authorList>
            <person name="Clerissi C."/>
        </authorList>
    </citation>
    <scope>NUCLEOTIDE SEQUENCE [LARGE SCALE GENOMIC DNA]</scope>
    <source>
        <strain evidence="2">Cupriavidus taiwanensis STM 3521</strain>
    </source>
</reference>
<name>A0A975ZV30_9BURK</name>
<organism evidence="2 3">
    <name type="scientific">Cupriavidus taiwanensis</name>
    <dbReference type="NCBI Taxonomy" id="164546"/>
    <lineage>
        <taxon>Bacteria</taxon>
        <taxon>Pseudomonadati</taxon>
        <taxon>Pseudomonadota</taxon>
        <taxon>Betaproteobacteria</taxon>
        <taxon>Burkholderiales</taxon>
        <taxon>Burkholderiaceae</taxon>
        <taxon>Cupriavidus</taxon>
    </lineage>
</organism>
<dbReference type="EMBL" id="OFSP01000001">
    <property type="protein sequence ID" value="SOY39712.1"/>
    <property type="molecule type" value="Genomic_DNA"/>
</dbReference>
<protein>
    <submittedName>
        <fullName evidence="2">Uncharacterized protein</fullName>
    </submittedName>
</protein>
<comment type="caution">
    <text evidence="2">The sequence shown here is derived from an EMBL/GenBank/DDBJ whole genome shotgun (WGS) entry which is preliminary data.</text>
</comment>
<gene>
    <name evidence="2" type="ORF">CBM2589_B10034</name>
</gene>
<dbReference type="AlphaFoldDB" id="A0A975ZV30"/>
<accession>A0A975ZV30</accession>
<evidence type="ECO:0000313" key="2">
    <source>
        <dbReference type="EMBL" id="SOY39712.1"/>
    </source>
</evidence>
<proteinExistence type="predicted"/>